<sequence>MTINLSAAFNKNEDFFLGLIRRQQVPTHLVSPRGPSGSQRYYGPGIGYAAAMLLTGQVQVEQSGRTLRIRFPSSGKAGGLKTVASTDMGAGRLWSGDSLDSASAPWVLALTEAVVLGQHPETLAALRTLAGLTGAPVAIAALKPLPSADVSVREALLRLSDHAYYELKAKLDASEITKGAVNLSGLQPVPPSALMKQLLGTRETPTAAASSPWPGCAA</sequence>
<evidence type="ECO:0000313" key="1">
    <source>
        <dbReference type="EMBL" id="MFC6662483.1"/>
    </source>
</evidence>
<keyword evidence="2" id="KW-1185">Reference proteome</keyword>
<dbReference type="Proteomes" id="UP001596317">
    <property type="component" value="Unassembled WGS sequence"/>
</dbReference>
<gene>
    <name evidence="1" type="ORF">ACFP90_20735</name>
</gene>
<proteinExistence type="predicted"/>
<evidence type="ECO:0000313" key="2">
    <source>
        <dbReference type="Proteomes" id="UP001596317"/>
    </source>
</evidence>
<accession>A0ABW1ZPM3</accession>
<dbReference type="EMBL" id="JBHSWB010000002">
    <property type="protein sequence ID" value="MFC6662483.1"/>
    <property type="molecule type" value="Genomic_DNA"/>
</dbReference>
<name>A0ABW1ZPM3_9DEIO</name>
<organism evidence="1 2">
    <name type="scientific">Deinococcus multiflagellatus</name>
    <dbReference type="NCBI Taxonomy" id="1656887"/>
    <lineage>
        <taxon>Bacteria</taxon>
        <taxon>Thermotogati</taxon>
        <taxon>Deinococcota</taxon>
        <taxon>Deinococci</taxon>
        <taxon>Deinococcales</taxon>
        <taxon>Deinococcaceae</taxon>
        <taxon>Deinococcus</taxon>
    </lineage>
</organism>
<protein>
    <submittedName>
        <fullName evidence="1">Uncharacterized protein</fullName>
    </submittedName>
</protein>
<comment type="caution">
    <text evidence="1">The sequence shown here is derived from an EMBL/GenBank/DDBJ whole genome shotgun (WGS) entry which is preliminary data.</text>
</comment>
<reference evidence="2" key="1">
    <citation type="journal article" date="2019" name="Int. J. Syst. Evol. Microbiol.">
        <title>The Global Catalogue of Microorganisms (GCM) 10K type strain sequencing project: providing services to taxonomists for standard genome sequencing and annotation.</title>
        <authorList>
            <consortium name="The Broad Institute Genomics Platform"/>
            <consortium name="The Broad Institute Genome Sequencing Center for Infectious Disease"/>
            <person name="Wu L."/>
            <person name="Ma J."/>
        </authorList>
    </citation>
    <scope>NUCLEOTIDE SEQUENCE [LARGE SCALE GENOMIC DNA]</scope>
    <source>
        <strain evidence="2">CCUG 63830</strain>
    </source>
</reference>
<dbReference type="RefSeq" id="WP_380058455.1">
    <property type="nucleotide sequence ID" value="NZ_JBHSWB010000002.1"/>
</dbReference>